<keyword evidence="1" id="KW-0479">Metal-binding</keyword>
<dbReference type="InterPro" id="IPR001876">
    <property type="entry name" value="Znf_RanBP2"/>
</dbReference>
<dbReference type="Gene3D" id="2.30.30.380">
    <property type="entry name" value="Zn-finger domain of Sec23/24"/>
    <property type="match status" value="1"/>
</dbReference>
<keyword evidence="5" id="KW-0812">Transmembrane</keyword>
<organism evidence="7 8">
    <name type="scientific">Brotocaccenecus cirricatena</name>
    <dbReference type="NCBI Taxonomy" id="3064195"/>
    <lineage>
        <taxon>Bacteria</taxon>
        <taxon>Bacillati</taxon>
        <taxon>Bacillota</taxon>
        <taxon>Clostridia</taxon>
        <taxon>Eubacteriales</taxon>
        <taxon>Oscillospiraceae</taxon>
        <taxon>Brotocaccenecus</taxon>
    </lineage>
</organism>
<accession>A0AAE3AD93</accession>
<comment type="caution">
    <text evidence="7">The sequence shown here is derived from an EMBL/GenBank/DDBJ whole genome shotgun (WGS) entry which is preliminary data.</text>
</comment>
<evidence type="ECO:0000256" key="2">
    <source>
        <dbReference type="ARBA" id="ARBA00022771"/>
    </source>
</evidence>
<dbReference type="AlphaFoldDB" id="A0AAE3AD93"/>
<keyword evidence="2" id="KW-0863">Zinc-finger</keyword>
<evidence type="ECO:0000259" key="6">
    <source>
        <dbReference type="PROSITE" id="PS01358"/>
    </source>
</evidence>
<proteinExistence type="predicted"/>
<keyword evidence="5" id="KW-0472">Membrane</keyword>
<reference evidence="7" key="1">
    <citation type="submission" date="2021-10" db="EMBL/GenBank/DDBJ databases">
        <title>Anaerobic single-cell dispensing facilitates the cultivation of human gut bacteria.</title>
        <authorList>
            <person name="Afrizal A."/>
        </authorList>
    </citation>
    <scope>NUCLEOTIDE SEQUENCE</scope>
    <source>
        <strain evidence="7">CLA-AA-H272</strain>
    </source>
</reference>
<evidence type="ECO:0000313" key="8">
    <source>
        <dbReference type="Proteomes" id="UP001199319"/>
    </source>
</evidence>
<keyword evidence="3" id="KW-0862">Zinc</keyword>
<evidence type="ECO:0000256" key="4">
    <source>
        <dbReference type="SAM" id="MobiDB-lite"/>
    </source>
</evidence>
<dbReference type="InterPro" id="IPR036443">
    <property type="entry name" value="Znf_RanBP2_sf"/>
</dbReference>
<feature type="transmembrane region" description="Helical" evidence="5">
    <location>
        <begin position="21"/>
        <end position="36"/>
    </location>
</feature>
<name>A0AAE3AD93_9FIRM</name>
<keyword evidence="8" id="KW-1185">Reference proteome</keyword>
<sequence length="159" mass="17727">MYERVGEEIKRRVRFLVIRRTLLMAVLVIAAVAAVGSNNEDLVAPAIIAGIIVIIWVYSSARLQYLLLYGYGELIDKVSDLEARSQGGKKGGRKPQRPAESHTEPNAEPEPEPDCSDEGQPKTKRRPDGSWKCMFCDHMNPSGKDYCQKCGAEAFFDQP</sequence>
<protein>
    <recommendedName>
        <fullName evidence="6">RanBP2-type domain-containing protein</fullName>
    </recommendedName>
</protein>
<evidence type="ECO:0000256" key="1">
    <source>
        <dbReference type="ARBA" id="ARBA00022723"/>
    </source>
</evidence>
<dbReference type="SUPFAM" id="SSF90209">
    <property type="entry name" value="Ran binding protein zinc finger-like"/>
    <property type="match status" value="1"/>
</dbReference>
<evidence type="ECO:0000256" key="3">
    <source>
        <dbReference type="ARBA" id="ARBA00022833"/>
    </source>
</evidence>
<keyword evidence="5" id="KW-1133">Transmembrane helix</keyword>
<dbReference type="EMBL" id="JAJEPW010000033">
    <property type="protein sequence ID" value="MCC2130014.1"/>
    <property type="molecule type" value="Genomic_DNA"/>
</dbReference>
<feature type="domain" description="RanBP2-type" evidence="6">
    <location>
        <begin position="131"/>
        <end position="150"/>
    </location>
</feature>
<dbReference type="RefSeq" id="WP_302929247.1">
    <property type="nucleotide sequence ID" value="NZ_JAJEPW010000033.1"/>
</dbReference>
<gene>
    <name evidence="7" type="ORF">LKD37_10905</name>
</gene>
<evidence type="ECO:0000256" key="5">
    <source>
        <dbReference type="SAM" id="Phobius"/>
    </source>
</evidence>
<feature type="compositionally biased region" description="Acidic residues" evidence="4">
    <location>
        <begin position="107"/>
        <end position="117"/>
    </location>
</feature>
<feature type="transmembrane region" description="Helical" evidence="5">
    <location>
        <begin position="42"/>
        <end position="59"/>
    </location>
</feature>
<dbReference type="PROSITE" id="PS01358">
    <property type="entry name" value="ZF_RANBP2_1"/>
    <property type="match status" value="1"/>
</dbReference>
<evidence type="ECO:0000313" key="7">
    <source>
        <dbReference type="EMBL" id="MCC2130014.1"/>
    </source>
</evidence>
<dbReference type="GO" id="GO:0008270">
    <property type="term" value="F:zinc ion binding"/>
    <property type="evidence" value="ECO:0007669"/>
    <property type="project" value="UniProtKB-KW"/>
</dbReference>
<feature type="region of interest" description="Disordered" evidence="4">
    <location>
        <begin position="84"/>
        <end position="132"/>
    </location>
</feature>
<dbReference type="Proteomes" id="UP001199319">
    <property type="component" value="Unassembled WGS sequence"/>
</dbReference>